<evidence type="ECO:0000259" key="4">
    <source>
        <dbReference type="Pfam" id="PF25975"/>
    </source>
</evidence>
<gene>
    <name evidence="5" type="ORF">PYV00_15610</name>
</gene>
<dbReference type="Pfam" id="PF25954">
    <property type="entry name" value="Beta-barrel_RND_2"/>
    <property type="match status" value="1"/>
</dbReference>
<feature type="domain" description="CzcB-like C-terminal circularly permuted SH3-like" evidence="4">
    <location>
        <begin position="313"/>
        <end position="368"/>
    </location>
</feature>
<dbReference type="InterPro" id="IPR058649">
    <property type="entry name" value="CzcB_C"/>
</dbReference>
<dbReference type="Gene3D" id="1.10.287.470">
    <property type="entry name" value="Helix hairpin bin"/>
    <property type="match status" value="1"/>
</dbReference>
<protein>
    <submittedName>
        <fullName evidence="5">Efflux RND transporter periplasmic adaptor subunit</fullName>
    </submittedName>
</protein>
<dbReference type="EMBL" id="JARESE010000050">
    <property type="protein sequence ID" value="MDE8653134.1"/>
    <property type="molecule type" value="Genomic_DNA"/>
</dbReference>
<organism evidence="5 6">
    <name type="scientific">Novosphingobium album</name>
    <name type="common">ex Liu et al. 2023</name>
    <dbReference type="NCBI Taxonomy" id="3031130"/>
    <lineage>
        <taxon>Bacteria</taxon>
        <taxon>Pseudomonadati</taxon>
        <taxon>Pseudomonadota</taxon>
        <taxon>Alphaproteobacteria</taxon>
        <taxon>Sphingomonadales</taxon>
        <taxon>Sphingomonadaceae</taxon>
        <taxon>Novosphingobium</taxon>
    </lineage>
</organism>
<evidence type="ECO:0000256" key="1">
    <source>
        <dbReference type="ARBA" id="ARBA00009477"/>
    </source>
</evidence>
<dbReference type="InterPro" id="IPR006143">
    <property type="entry name" value="RND_pump_MFP"/>
</dbReference>
<dbReference type="InterPro" id="IPR051909">
    <property type="entry name" value="MFP_Cation_Efflux"/>
</dbReference>
<keyword evidence="2" id="KW-0813">Transport</keyword>
<dbReference type="Gene3D" id="2.40.50.100">
    <property type="match status" value="1"/>
</dbReference>
<proteinExistence type="inferred from homology"/>
<evidence type="ECO:0000256" key="2">
    <source>
        <dbReference type="ARBA" id="ARBA00022448"/>
    </source>
</evidence>
<dbReference type="PANTHER" id="PTHR30097:SF4">
    <property type="entry name" value="SLR6042 PROTEIN"/>
    <property type="match status" value="1"/>
</dbReference>
<comment type="similarity">
    <text evidence="1">Belongs to the membrane fusion protein (MFP) (TC 8.A.1) family.</text>
</comment>
<dbReference type="PROSITE" id="PS51257">
    <property type="entry name" value="PROKAR_LIPOPROTEIN"/>
    <property type="match status" value="1"/>
</dbReference>
<dbReference type="Pfam" id="PF25975">
    <property type="entry name" value="CzcB_C"/>
    <property type="match status" value="1"/>
</dbReference>
<dbReference type="InterPro" id="IPR058792">
    <property type="entry name" value="Beta-barrel_RND_2"/>
</dbReference>
<evidence type="ECO:0000259" key="3">
    <source>
        <dbReference type="Pfam" id="PF25954"/>
    </source>
</evidence>
<dbReference type="Gene3D" id="2.40.30.170">
    <property type="match status" value="1"/>
</dbReference>
<reference evidence="5 6" key="1">
    <citation type="submission" date="2023-03" db="EMBL/GenBank/DDBJ databases">
        <title>NovoSphingobium album sp. nov. isolated from polycyclic aromatic hydrocarbons- and heavy-metal polluted soil.</title>
        <authorList>
            <person name="Liu Z."/>
            <person name="Wang K."/>
        </authorList>
    </citation>
    <scope>NUCLEOTIDE SEQUENCE [LARGE SCALE GENOMIC DNA]</scope>
    <source>
        <strain evidence="5 6">H3SJ31-1</strain>
    </source>
</reference>
<sequence length="379" mass="38187">MSTRMDKKIMAGAGTALIALACLGYYFVGGTGQPDGAPAPQAPAAQPGALSAQQIARLGIRLEAAAPAEGVPLGTVPGQVTLPPQARVAVTAPFAGVAVRVLVLEGEQVAAGQPLAMVRAAQPVQFGAELARAKADLAVERAQAERLAMLAREGIVAGARADEARAAMRRTEATIAENRRLLALGGAGRDGSAVLHAPIAGRVASVAVETGGPVGGDKAPFVIENTARLTLDLQLPERLANTVRPGMAVDVPAPGAAGGKLTGRILSVGASLDPATRSILAKASLPAAPGLVPGQSVMAVIRATDSAPRRQGVSVPVEAVTRIDGQDCVFVRQGTRFARRKVTVVAQADGRAVISTGLNAGEAVAVSGVAELKSLLGGE</sequence>
<dbReference type="Proteomes" id="UP001216253">
    <property type="component" value="Unassembled WGS sequence"/>
</dbReference>
<evidence type="ECO:0000313" key="6">
    <source>
        <dbReference type="Proteomes" id="UP001216253"/>
    </source>
</evidence>
<feature type="domain" description="CusB-like beta-barrel" evidence="3">
    <location>
        <begin position="232"/>
        <end position="301"/>
    </location>
</feature>
<accession>A0ABT5WSW6</accession>
<dbReference type="SUPFAM" id="SSF111369">
    <property type="entry name" value="HlyD-like secretion proteins"/>
    <property type="match status" value="1"/>
</dbReference>
<comment type="caution">
    <text evidence="5">The sequence shown here is derived from an EMBL/GenBank/DDBJ whole genome shotgun (WGS) entry which is preliminary data.</text>
</comment>
<dbReference type="PANTHER" id="PTHR30097">
    <property type="entry name" value="CATION EFFLUX SYSTEM PROTEIN CUSB"/>
    <property type="match status" value="1"/>
</dbReference>
<dbReference type="RefSeq" id="WP_275229238.1">
    <property type="nucleotide sequence ID" value="NZ_JARESE010000050.1"/>
</dbReference>
<name>A0ABT5WSW6_9SPHN</name>
<keyword evidence="6" id="KW-1185">Reference proteome</keyword>
<dbReference type="NCBIfam" id="TIGR01730">
    <property type="entry name" value="RND_mfp"/>
    <property type="match status" value="1"/>
</dbReference>
<dbReference type="Gene3D" id="2.40.420.20">
    <property type="match status" value="1"/>
</dbReference>
<evidence type="ECO:0000313" key="5">
    <source>
        <dbReference type="EMBL" id="MDE8653134.1"/>
    </source>
</evidence>